<keyword evidence="3" id="KW-1185">Reference proteome</keyword>
<geneLocation type="plasmid" evidence="2 3">
    <name>pPNAP02</name>
</geneLocation>
<dbReference type="eggNOG" id="ENOG50330AQ">
    <property type="taxonomic scope" value="Bacteria"/>
</dbReference>
<dbReference type="Proteomes" id="UP000000644">
    <property type="component" value="Plasmid pPNAP02"/>
</dbReference>
<gene>
    <name evidence="2" type="ordered locus">Pnap_4492</name>
</gene>
<keyword evidence="1" id="KW-0812">Transmembrane</keyword>
<keyword evidence="2" id="KW-0614">Plasmid</keyword>
<feature type="transmembrane region" description="Helical" evidence="1">
    <location>
        <begin position="48"/>
        <end position="73"/>
    </location>
</feature>
<reference evidence="3" key="1">
    <citation type="journal article" date="2009" name="Environ. Microbiol.">
        <title>The genome of Polaromonas naphthalenivorans strain CJ2, isolated from coal tar-contaminated sediment, reveals physiological and metabolic versatility and evolution through extensive horizontal gene transfer.</title>
        <authorList>
            <person name="Yagi J.M."/>
            <person name="Sims D."/>
            <person name="Brettin T."/>
            <person name="Bruce D."/>
            <person name="Madsen E.L."/>
        </authorList>
    </citation>
    <scope>NUCLEOTIDE SEQUENCE [LARGE SCALE GENOMIC DNA]</scope>
    <source>
        <strain evidence="3">CJ2</strain>
        <plasmid evidence="3">Plasmid pPNAP02</plasmid>
    </source>
</reference>
<evidence type="ECO:0000313" key="3">
    <source>
        <dbReference type="Proteomes" id="UP000000644"/>
    </source>
</evidence>
<dbReference type="Pfam" id="PF18926">
    <property type="entry name" value="DUF5676"/>
    <property type="match status" value="1"/>
</dbReference>
<dbReference type="KEGG" id="pna:Pnap_4492"/>
<accession>A1VVT7</accession>
<dbReference type="RefSeq" id="WP_011798200.1">
    <property type="nucleotide sequence ID" value="NC_008758.1"/>
</dbReference>
<protein>
    <submittedName>
        <fullName evidence="2">Uncharacterized protein</fullName>
    </submittedName>
</protein>
<dbReference type="AlphaFoldDB" id="A1VVT7"/>
<dbReference type="HOGENOM" id="CLU_171737_0_0_4"/>
<dbReference type="EMBL" id="CP000531">
    <property type="protein sequence ID" value="ABM39765.1"/>
    <property type="molecule type" value="Genomic_DNA"/>
</dbReference>
<feature type="transmembrane region" description="Helical" evidence="1">
    <location>
        <begin position="7"/>
        <end position="28"/>
    </location>
</feature>
<evidence type="ECO:0000313" key="2">
    <source>
        <dbReference type="EMBL" id="ABM39765.1"/>
    </source>
</evidence>
<name>A1VVT7_POLNA</name>
<evidence type="ECO:0000256" key="1">
    <source>
        <dbReference type="SAM" id="Phobius"/>
    </source>
</evidence>
<dbReference type="InterPro" id="IPR044020">
    <property type="entry name" value="DUF5676"/>
</dbReference>
<organism evidence="2 3">
    <name type="scientific">Polaromonas naphthalenivorans (strain CJ2)</name>
    <dbReference type="NCBI Taxonomy" id="365044"/>
    <lineage>
        <taxon>Bacteria</taxon>
        <taxon>Pseudomonadati</taxon>
        <taxon>Pseudomonadota</taxon>
        <taxon>Betaproteobacteria</taxon>
        <taxon>Burkholderiales</taxon>
        <taxon>Comamonadaceae</taxon>
        <taxon>Polaromonas</taxon>
    </lineage>
</organism>
<dbReference type="OrthoDB" id="9154118at2"/>
<keyword evidence="1" id="KW-0472">Membrane</keyword>
<keyword evidence="1" id="KW-1133">Transmembrane helix</keyword>
<sequence length="88" mass="9823">MLNIKVVSWALATTTAISFVVCVTYGLATPETLHMHAFLEQVLPGFKWLTLQGFLIGLVESFLYGAYAGLVYVPVYNFFARRFNPVTS</sequence>
<proteinExistence type="predicted"/>